<feature type="transmembrane region" description="Helical" evidence="1">
    <location>
        <begin position="43"/>
        <end position="60"/>
    </location>
</feature>
<feature type="transmembrane region" description="Helical" evidence="1">
    <location>
        <begin position="108"/>
        <end position="127"/>
    </location>
</feature>
<keyword evidence="3" id="KW-1185">Reference proteome</keyword>
<gene>
    <name evidence="2" type="ORF">GW587_13945</name>
</gene>
<evidence type="ECO:0000313" key="3">
    <source>
        <dbReference type="Proteomes" id="UP000666369"/>
    </source>
</evidence>
<feature type="transmembrane region" description="Helical" evidence="1">
    <location>
        <begin position="12"/>
        <end position="31"/>
    </location>
</feature>
<organism evidence="2 3">
    <name type="scientific">Duganella aceris</name>
    <dbReference type="NCBI Taxonomy" id="2703883"/>
    <lineage>
        <taxon>Bacteria</taxon>
        <taxon>Pseudomonadati</taxon>
        <taxon>Pseudomonadota</taxon>
        <taxon>Betaproteobacteria</taxon>
        <taxon>Burkholderiales</taxon>
        <taxon>Oxalobacteraceae</taxon>
        <taxon>Telluria group</taxon>
        <taxon>Duganella</taxon>
    </lineage>
</organism>
<proteinExistence type="predicted"/>
<evidence type="ECO:0008006" key="4">
    <source>
        <dbReference type="Google" id="ProtNLM"/>
    </source>
</evidence>
<reference evidence="2 3" key="1">
    <citation type="submission" date="2020-01" db="EMBL/GenBank/DDBJ databases">
        <authorList>
            <person name="Lee S.D."/>
        </authorList>
    </citation>
    <scope>NUCLEOTIDE SEQUENCE [LARGE SCALE GENOMIC DNA]</scope>
    <source>
        <strain evidence="2 3">SAP-35</strain>
    </source>
</reference>
<evidence type="ECO:0000256" key="1">
    <source>
        <dbReference type="SAM" id="Phobius"/>
    </source>
</evidence>
<dbReference type="EMBL" id="JAADJT010000006">
    <property type="protein sequence ID" value="NGZ85355.1"/>
    <property type="molecule type" value="Genomic_DNA"/>
</dbReference>
<name>A0ABX0FLE5_9BURK</name>
<dbReference type="RefSeq" id="WP_166103930.1">
    <property type="nucleotide sequence ID" value="NZ_JAADJT010000006.1"/>
</dbReference>
<sequence length="135" mass="15161">MNSRFNSWPEHAHPVIAVMLAVAICAVPILLPHAGLANLAANLFSYVFCCVLVYPVAALLRHRVTSLPAIWVIAALLLLALCFYHTNIIAETANSAWPQRRDATLDKFLFNLPQMTLGVLGWWLLVLRPDRRHRP</sequence>
<protein>
    <recommendedName>
        <fullName evidence="4">DUF1705 domain-containing protein</fullName>
    </recommendedName>
</protein>
<reference evidence="3" key="2">
    <citation type="submission" date="2023-07" db="EMBL/GenBank/DDBJ databases">
        <title>Duganella aceri sp. nov., isolated from tree sap.</title>
        <authorList>
            <person name="Kim I.S."/>
        </authorList>
    </citation>
    <scope>NUCLEOTIDE SEQUENCE [LARGE SCALE GENOMIC DNA]</scope>
    <source>
        <strain evidence="3">SAP-35</strain>
    </source>
</reference>
<comment type="caution">
    <text evidence="2">The sequence shown here is derived from an EMBL/GenBank/DDBJ whole genome shotgun (WGS) entry which is preliminary data.</text>
</comment>
<evidence type="ECO:0000313" key="2">
    <source>
        <dbReference type="EMBL" id="NGZ85355.1"/>
    </source>
</evidence>
<keyword evidence="1" id="KW-0812">Transmembrane</keyword>
<dbReference type="Proteomes" id="UP000666369">
    <property type="component" value="Unassembled WGS sequence"/>
</dbReference>
<keyword evidence="1" id="KW-0472">Membrane</keyword>
<feature type="transmembrane region" description="Helical" evidence="1">
    <location>
        <begin position="67"/>
        <end position="88"/>
    </location>
</feature>
<keyword evidence="1" id="KW-1133">Transmembrane helix</keyword>
<accession>A0ABX0FLE5</accession>